<proteinExistence type="predicted"/>
<name>A0ABQ8JHP5_DERPT</name>
<dbReference type="EMBL" id="NJHN03000037">
    <property type="protein sequence ID" value="KAH9422131.1"/>
    <property type="molecule type" value="Genomic_DNA"/>
</dbReference>
<evidence type="ECO:0000256" key="1">
    <source>
        <dbReference type="SAM" id="MobiDB-lite"/>
    </source>
</evidence>
<sequence>MVQTAYSKFNDFEKKWINQPNNQQQKKFICQIDMIAAINNHQSNINVKINPFDDDDNDDNDDDNNNDYRTS</sequence>
<keyword evidence="3" id="KW-1185">Reference proteome</keyword>
<feature type="region of interest" description="Disordered" evidence="1">
    <location>
        <begin position="48"/>
        <end position="71"/>
    </location>
</feature>
<protein>
    <submittedName>
        <fullName evidence="2">Uncharacterized protein</fullName>
    </submittedName>
</protein>
<organism evidence="2 3">
    <name type="scientific">Dermatophagoides pteronyssinus</name>
    <name type="common">European house dust mite</name>
    <dbReference type="NCBI Taxonomy" id="6956"/>
    <lineage>
        <taxon>Eukaryota</taxon>
        <taxon>Metazoa</taxon>
        <taxon>Ecdysozoa</taxon>
        <taxon>Arthropoda</taxon>
        <taxon>Chelicerata</taxon>
        <taxon>Arachnida</taxon>
        <taxon>Acari</taxon>
        <taxon>Acariformes</taxon>
        <taxon>Sarcoptiformes</taxon>
        <taxon>Astigmata</taxon>
        <taxon>Psoroptidia</taxon>
        <taxon>Analgoidea</taxon>
        <taxon>Pyroglyphidae</taxon>
        <taxon>Dermatophagoidinae</taxon>
        <taxon>Dermatophagoides</taxon>
    </lineage>
</organism>
<accession>A0ABQ8JHP5</accession>
<reference evidence="2 3" key="1">
    <citation type="journal article" date="2018" name="J. Allergy Clin. Immunol.">
        <title>High-quality assembly of Dermatophagoides pteronyssinus genome and transcriptome reveals a wide range of novel allergens.</title>
        <authorList>
            <person name="Liu X.Y."/>
            <person name="Yang K.Y."/>
            <person name="Wang M.Q."/>
            <person name="Kwok J.S."/>
            <person name="Zeng X."/>
            <person name="Yang Z."/>
            <person name="Xiao X.J."/>
            <person name="Lau C.P."/>
            <person name="Li Y."/>
            <person name="Huang Z.M."/>
            <person name="Ba J.G."/>
            <person name="Yim A.K."/>
            <person name="Ouyang C.Y."/>
            <person name="Ngai S.M."/>
            <person name="Chan T.F."/>
            <person name="Leung E.L."/>
            <person name="Liu L."/>
            <person name="Liu Z.G."/>
            <person name="Tsui S.K."/>
        </authorList>
    </citation>
    <scope>NUCLEOTIDE SEQUENCE [LARGE SCALE GENOMIC DNA]</scope>
    <source>
        <strain evidence="2">Derp</strain>
    </source>
</reference>
<dbReference type="Proteomes" id="UP000887458">
    <property type="component" value="Unassembled WGS sequence"/>
</dbReference>
<evidence type="ECO:0000313" key="3">
    <source>
        <dbReference type="Proteomes" id="UP000887458"/>
    </source>
</evidence>
<feature type="compositionally biased region" description="Acidic residues" evidence="1">
    <location>
        <begin position="52"/>
        <end position="65"/>
    </location>
</feature>
<gene>
    <name evidence="2" type="ORF">DERP_002425</name>
</gene>
<comment type="caution">
    <text evidence="2">The sequence shown here is derived from an EMBL/GenBank/DDBJ whole genome shotgun (WGS) entry which is preliminary data.</text>
</comment>
<evidence type="ECO:0000313" key="2">
    <source>
        <dbReference type="EMBL" id="KAH9422131.1"/>
    </source>
</evidence>
<reference evidence="2 3" key="2">
    <citation type="journal article" date="2022" name="Mol. Biol. Evol.">
        <title>Comparative Genomics Reveals Insights into the Divergent Evolution of Astigmatic Mites and Household Pest Adaptations.</title>
        <authorList>
            <person name="Xiong Q."/>
            <person name="Wan A.T."/>
            <person name="Liu X."/>
            <person name="Fung C.S."/>
            <person name="Xiao X."/>
            <person name="Malainual N."/>
            <person name="Hou J."/>
            <person name="Wang L."/>
            <person name="Wang M."/>
            <person name="Yang K.Y."/>
            <person name="Cui Y."/>
            <person name="Leung E.L."/>
            <person name="Nong W."/>
            <person name="Shin S.K."/>
            <person name="Au S.W."/>
            <person name="Jeong K.Y."/>
            <person name="Chew F.T."/>
            <person name="Hui J.H."/>
            <person name="Leung T.F."/>
            <person name="Tungtrongchitr A."/>
            <person name="Zhong N."/>
            <person name="Liu Z."/>
            <person name="Tsui S.K."/>
        </authorList>
    </citation>
    <scope>NUCLEOTIDE SEQUENCE [LARGE SCALE GENOMIC DNA]</scope>
    <source>
        <strain evidence="2">Derp</strain>
    </source>
</reference>